<reference evidence="13 14" key="1">
    <citation type="submission" date="2020-09" db="EMBL/GenBank/DDBJ databases">
        <title>Pseudoxanthomonas sp. CAU 1598 isolated from sand of Yaerae Beach.</title>
        <authorList>
            <person name="Kim W."/>
        </authorList>
    </citation>
    <scope>NUCLEOTIDE SEQUENCE [LARGE SCALE GENOMIC DNA]</scope>
    <source>
        <strain evidence="13 14">CAU 1598</strain>
    </source>
</reference>
<dbReference type="EMBL" id="JACYTR010000002">
    <property type="protein sequence ID" value="MBD8524379.1"/>
    <property type="molecule type" value="Genomic_DNA"/>
</dbReference>
<feature type="transmembrane region" description="Helical" evidence="10">
    <location>
        <begin position="621"/>
        <end position="639"/>
    </location>
</feature>
<keyword evidence="11" id="KW-0732">Signal</keyword>
<dbReference type="Pfam" id="PF13442">
    <property type="entry name" value="Cytochrome_CBB3"/>
    <property type="match status" value="1"/>
</dbReference>
<dbReference type="PANTHER" id="PTHR31632:SF2">
    <property type="entry name" value="PLASMA MEMBRANE IRON PERMEASE"/>
    <property type="match status" value="1"/>
</dbReference>
<gene>
    <name evidence="13" type="ORF">IFO71_01375</name>
</gene>
<evidence type="ECO:0000259" key="12">
    <source>
        <dbReference type="PROSITE" id="PS51007"/>
    </source>
</evidence>
<dbReference type="GO" id="GO:0046872">
    <property type="term" value="F:metal ion binding"/>
    <property type="evidence" value="ECO:0007669"/>
    <property type="project" value="UniProtKB-KW"/>
</dbReference>
<proteinExistence type="inferred from homology"/>
<keyword evidence="8 10" id="KW-0472">Membrane</keyword>
<keyword evidence="5 9" id="KW-0479">Metal-binding</keyword>
<feature type="transmembrane region" description="Helical" evidence="10">
    <location>
        <begin position="571"/>
        <end position="593"/>
    </location>
</feature>
<dbReference type="InterPro" id="IPR036909">
    <property type="entry name" value="Cyt_c-like_dom_sf"/>
</dbReference>
<keyword evidence="6 10" id="KW-1133">Transmembrane helix</keyword>
<feature type="chain" id="PRO_5043643919" evidence="11">
    <location>
        <begin position="26"/>
        <end position="647"/>
    </location>
</feature>
<evidence type="ECO:0000256" key="2">
    <source>
        <dbReference type="ARBA" id="ARBA00008333"/>
    </source>
</evidence>
<dbReference type="RefSeq" id="WP_192027826.1">
    <property type="nucleotide sequence ID" value="NZ_JACYTR010000002.1"/>
</dbReference>
<feature type="signal peptide" evidence="11">
    <location>
        <begin position="1"/>
        <end position="25"/>
    </location>
</feature>
<evidence type="ECO:0000256" key="5">
    <source>
        <dbReference type="ARBA" id="ARBA00022723"/>
    </source>
</evidence>
<dbReference type="InterPro" id="IPR004923">
    <property type="entry name" value="FTR1/Fip1/EfeU"/>
</dbReference>
<protein>
    <submittedName>
        <fullName evidence="13">Cytochrome c/FTR1 family iron permease</fullName>
    </submittedName>
</protein>
<comment type="caution">
    <text evidence="13">The sequence shown here is derived from an EMBL/GenBank/DDBJ whole genome shotgun (WGS) entry which is preliminary data.</text>
</comment>
<feature type="transmembrane region" description="Helical" evidence="10">
    <location>
        <begin position="392"/>
        <end position="417"/>
    </location>
</feature>
<evidence type="ECO:0000256" key="4">
    <source>
        <dbReference type="ARBA" id="ARBA00022692"/>
    </source>
</evidence>
<comment type="similarity">
    <text evidence="2">Belongs to the oxidase-dependent Fe transporter (OFeT) (TC 9.A.10.1) family.</text>
</comment>
<dbReference type="Proteomes" id="UP000613768">
    <property type="component" value="Unassembled WGS sequence"/>
</dbReference>
<keyword evidence="4 10" id="KW-0812">Transmembrane</keyword>
<evidence type="ECO:0000256" key="6">
    <source>
        <dbReference type="ARBA" id="ARBA00022989"/>
    </source>
</evidence>
<evidence type="ECO:0000256" key="8">
    <source>
        <dbReference type="ARBA" id="ARBA00023136"/>
    </source>
</evidence>
<keyword evidence="14" id="KW-1185">Reference proteome</keyword>
<feature type="transmembrane region" description="Helical" evidence="10">
    <location>
        <begin position="463"/>
        <end position="480"/>
    </location>
</feature>
<dbReference type="Gene3D" id="1.10.760.10">
    <property type="entry name" value="Cytochrome c-like domain"/>
    <property type="match status" value="1"/>
</dbReference>
<evidence type="ECO:0000313" key="13">
    <source>
        <dbReference type="EMBL" id="MBD8524379.1"/>
    </source>
</evidence>
<dbReference type="AlphaFoldDB" id="A0AAW3ZGF3"/>
<dbReference type="GO" id="GO:0015093">
    <property type="term" value="F:ferrous iron transmembrane transporter activity"/>
    <property type="evidence" value="ECO:0007669"/>
    <property type="project" value="TreeGrafter"/>
</dbReference>
<organism evidence="13 14">
    <name type="scientific">Pseudomarimonas arenosa</name>
    <dbReference type="NCBI Taxonomy" id="2774145"/>
    <lineage>
        <taxon>Bacteria</taxon>
        <taxon>Pseudomonadati</taxon>
        <taxon>Pseudomonadota</taxon>
        <taxon>Gammaproteobacteria</taxon>
        <taxon>Lysobacterales</taxon>
        <taxon>Lysobacteraceae</taxon>
        <taxon>Pseudomarimonas</taxon>
    </lineage>
</organism>
<feature type="domain" description="Cytochrome c" evidence="12">
    <location>
        <begin position="134"/>
        <end position="278"/>
    </location>
</feature>
<accession>A0AAW3ZGF3</accession>
<dbReference type="GO" id="GO:0033573">
    <property type="term" value="C:high-affinity iron permease complex"/>
    <property type="evidence" value="ECO:0007669"/>
    <property type="project" value="InterPro"/>
</dbReference>
<dbReference type="GO" id="GO:0020037">
    <property type="term" value="F:heme binding"/>
    <property type="evidence" value="ECO:0007669"/>
    <property type="project" value="InterPro"/>
</dbReference>
<keyword evidence="3 9" id="KW-0349">Heme</keyword>
<dbReference type="PANTHER" id="PTHR31632">
    <property type="entry name" value="IRON TRANSPORTER FTH1"/>
    <property type="match status" value="1"/>
</dbReference>
<evidence type="ECO:0000256" key="3">
    <source>
        <dbReference type="ARBA" id="ARBA00022617"/>
    </source>
</evidence>
<dbReference type="PROSITE" id="PS51007">
    <property type="entry name" value="CYTC"/>
    <property type="match status" value="1"/>
</dbReference>
<evidence type="ECO:0000256" key="1">
    <source>
        <dbReference type="ARBA" id="ARBA00004141"/>
    </source>
</evidence>
<comment type="subcellular location">
    <subcellularLocation>
        <location evidence="1">Membrane</location>
        <topology evidence="1">Multi-pass membrane protein</topology>
    </subcellularLocation>
</comment>
<feature type="transmembrane region" description="Helical" evidence="10">
    <location>
        <begin position="538"/>
        <end position="559"/>
    </location>
</feature>
<evidence type="ECO:0000256" key="9">
    <source>
        <dbReference type="PROSITE-ProRule" id="PRU00433"/>
    </source>
</evidence>
<dbReference type="SUPFAM" id="SSF46626">
    <property type="entry name" value="Cytochrome c"/>
    <property type="match status" value="1"/>
</dbReference>
<dbReference type="GO" id="GO:0009055">
    <property type="term" value="F:electron transfer activity"/>
    <property type="evidence" value="ECO:0007669"/>
    <property type="project" value="InterPro"/>
</dbReference>
<keyword evidence="7 9" id="KW-0408">Iron</keyword>
<evidence type="ECO:0000256" key="10">
    <source>
        <dbReference type="SAM" id="Phobius"/>
    </source>
</evidence>
<evidence type="ECO:0000256" key="7">
    <source>
        <dbReference type="ARBA" id="ARBA00023004"/>
    </source>
</evidence>
<name>A0AAW3ZGF3_9GAMM</name>
<sequence length="647" mass="69062">MTVSNTLARLSLLTLLLGCMLPPSAAADQVSVNPRQTWQMLEYIAVDYAGAVQEGQVRDAAEYAEMREFAGVVKAQLMQLPETPNQARLLAAGDRLIASVAAKAEPAQVASLARALADELLASYSLATVPSLPLDLDRAAQLYVQQCAGCHGVEGRGDGPTSASLDPRPIAFTDQVRAAERTPLALYEVISQGVPGTGMGSFAGLADNDRWALAFHVGGLAYSASSRREGAKFWPKAVRAHTRVPTLEALTRLREADLATTLPADQANAIVAYLRANPQAVLEPSGKSNPLALARQQLAASERAFGKGDYQGATTLALSAYLDGVEPIEPTLAARNPDLLREIEAAMGRFRALVGGHSSPEALNAQASLMNLLFDRADAVVQDGQADPTAAFLGSFTILVREGLEALLIVIGIIAFLRKTEREDVLPYVHAGWLGALLAGGLTWAIATYVVDISGANREVTEGVSGLFAAAVLLSVGIWMHQKSVAGRWQQYLHAKLSAALTRRSAIFLFTLAFVAVYREVFETILFFIALWSEQSAGAMTAGLLAGIVVLVVVAYCMLRVSKRLPIGRFFSVSSWFIAVLAVVLVGKGVAALQEAGWVGLRFINMPRIEWLGVYPSWQSLLAQISVALAAVLGFYVNARVSRAPAP</sequence>
<dbReference type="InterPro" id="IPR009056">
    <property type="entry name" value="Cyt_c-like_dom"/>
</dbReference>
<evidence type="ECO:0000313" key="14">
    <source>
        <dbReference type="Proteomes" id="UP000613768"/>
    </source>
</evidence>
<dbReference type="Pfam" id="PF03239">
    <property type="entry name" value="FTR1"/>
    <property type="match status" value="1"/>
</dbReference>
<feature type="transmembrane region" description="Helical" evidence="10">
    <location>
        <begin position="429"/>
        <end position="451"/>
    </location>
</feature>
<evidence type="ECO:0000256" key="11">
    <source>
        <dbReference type="SAM" id="SignalP"/>
    </source>
</evidence>
<feature type="transmembrane region" description="Helical" evidence="10">
    <location>
        <begin position="506"/>
        <end position="532"/>
    </location>
</feature>